<name>A0AAU9JPD9_9CILI</name>
<protein>
    <recommendedName>
        <fullName evidence="3">Chorein N-terminal domain-containing protein</fullName>
    </recommendedName>
</protein>
<sequence length="512" mass="57957">MIASLLRSALLRVASEYLSNVDINKLSLWSGHIALENVKLNALAITKSLNLPYIRMISGEINSIELSIPWTSLSSRSVQLKLCQVFIEISLSENTVVNNPIQPVSESEETLLSKIIGNLDLEIQDLTVLIRGREEALYIGQLNLDKLKLYTTNENWEEEFLNPFVQVPGGAGYRVWRKIEFTDMNFRIVSGSPDDTVSEIILMHKFEKIKCWGCPLCHGFKSSSLYSLCTVRCQSFVLQSYIASEHSISHYKSHNAQLIKDLSTQQLKFLLAPLQVKLNLVNDTMFMRDFYGILSKATPPPVQTENKDESYSWWSWGRDFLLSPFYCSDAINHHSHTEKLTVDSFLVSIQSPSLHIRSKIHNPIDLEITRFNLTTGEFKSEARTNYSESSEGTIPKQCEKVTEGTVMCPLLSCHLKNDYVVFRTSDANFSMVNDKVDYLARELIVHAFLSGNKASSDACRSSKLCGSIVFGNDLLMNINTDPLSLGFSLEEMMIIIQIILEAKSFYERISKP</sequence>
<dbReference type="PANTHER" id="PTHR22774:SF11">
    <property type="entry name" value="CHOREIN N-TERMINAL DOMAIN-CONTAINING PROTEIN"/>
    <property type="match status" value="1"/>
</dbReference>
<gene>
    <name evidence="1" type="ORF">BSTOLATCC_MIC40580</name>
</gene>
<proteinExistence type="predicted"/>
<evidence type="ECO:0000313" key="1">
    <source>
        <dbReference type="EMBL" id="CAG9326147.1"/>
    </source>
</evidence>
<reference evidence="1" key="1">
    <citation type="submission" date="2021-09" db="EMBL/GenBank/DDBJ databases">
        <authorList>
            <consortium name="AG Swart"/>
            <person name="Singh M."/>
            <person name="Singh A."/>
            <person name="Seah K."/>
            <person name="Emmerich C."/>
        </authorList>
    </citation>
    <scope>NUCLEOTIDE SEQUENCE</scope>
    <source>
        <strain evidence="1">ATCC30299</strain>
    </source>
</reference>
<dbReference type="PANTHER" id="PTHR22774">
    <property type="entry name" value="CHOREIN N-TERMINAL DOMAIN-CONTAINING PROTEIN"/>
    <property type="match status" value="1"/>
</dbReference>
<dbReference type="EMBL" id="CAJZBQ010000040">
    <property type="protein sequence ID" value="CAG9326147.1"/>
    <property type="molecule type" value="Genomic_DNA"/>
</dbReference>
<evidence type="ECO:0000313" key="2">
    <source>
        <dbReference type="Proteomes" id="UP001162131"/>
    </source>
</evidence>
<dbReference type="AlphaFoldDB" id="A0AAU9JPD9"/>
<evidence type="ECO:0008006" key="3">
    <source>
        <dbReference type="Google" id="ProtNLM"/>
    </source>
</evidence>
<accession>A0AAU9JPD9</accession>
<organism evidence="1 2">
    <name type="scientific">Blepharisma stoltei</name>
    <dbReference type="NCBI Taxonomy" id="1481888"/>
    <lineage>
        <taxon>Eukaryota</taxon>
        <taxon>Sar</taxon>
        <taxon>Alveolata</taxon>
        <taxon>Ciliophora</taxon>
        <taxon>Postciliodesmatophora</taxon>
        <taxon>Heterotrichea</taxon>
        <taxon>Heterotrichida</taxon>
        <taxon>Blepharismidae</taxon>
        <taxon>Blepharisma</taxon>
    </lineage>
</organism>
<comment type="caution">
    <text evidence="1">The sequence shown here is derived from an EMBL/GenBank/DDBJ whole genome shotgun (WGS) entry which is preliminary data.</text>
</comment>
<dbReference type="Proteomes" id="UP001162131">
    <property type="component" value="Unassembled WGS sequence"/>
</dbReference>
<dbReference type="InterPro" id="IPR026728">
    <property type="entry name" value="BLTP3A/B"/>
</dbReference>
<keyword evidence="2" id="KW-1185">Reference proteome</keyword>
<dbReference type="Pfam" id="PF24917">
    <property type="entry name" value="BLTP3A_B"/>
    <property type="match status" value="1"/>
</dbReference>